<accession>K1U3E4</accession>
<proteinExistence type="predicted"/>
<name>K1U3E4_9ZZZZ</name>
<feature type="non-terminal residue" evidence="1">
    <location>
        <position position="195"/>
    </location>
</feature>
<gene>
    <name evidence="1" type="ORF">OBE_06171</name>
</gene>
<organism evidence="1">
    <name type="scientific">human gut metagenome</name>
    <dbReference type="NCBI Taxonomy" id="408170"/>
    <lineage>
        <taxon>unclassified sequences</taxon>
        <taxon>metagenomes</taxon>
        <taxon>organismal metagenomes</taxon>
    </lineage>
</organism>
<evidence type="ECO:0000313" key="1">
    <source>
        <dbReference type="EMBL" id="EKC66011.1"/>
    </source>
</evidence>
<dbReference type="AlphaFoldDB" id="K1U3E4"/>
<evidence type="ECO:0008006" key="2">
    <source>
        <dbReference type="Google" id="ProtNLM"/>
    </source>
</evidence>
<feature type="non-terminal residue" evidence="1">
    <location>
        <position position="1"/>
    </location>
</feature>
<reference evidence="1" key="1">
    <citation type="journal article" date="2013" name="Environ. Microbiol.">
        <title>Microbiota from the distal guts of lean and obese adolescents exhibit partial functional redundancy besides clear differences in community structure.</title>
        <authorList>
            <person name="Ferrer M."/>
            <person name="Ruiz A."/>
            <person name="Lanza F."/>
            <person name="Haange S.B."/>
            <person name="Oberbach A."/>
            <person name="Till H."/>
            <person name="Bargiela R."/>
            <person name="Campoy C."/>
            <person name="Segura M.T."/>
            <person name="Richter M."/>
            <person name="von Bergen M."/>
            <person name="Seifert J."/>
            <person name="Suarez A."/>
        </authorList>
    </citation>
    <scope>NUCLEOTIDE SEQUENCE</scope>
</reference>
<sequence length="195" mass="21847">SGISYFDQDGNLGKLNYNRWNYRAGVDVKVSKWLGANLTVSGDYATKEKPLVKVGGSGDEKDYNLLLTRPTYMPESVNGYDLLAYGPSNTQKNQNQQYNFATLQNNGDYRKNMNSNLNISGSLDYDFGWSKILKGLKLRFSYSKSINTDKGNEYGSNFTLYQMLTRYGSGNHLYTPTSGDNADFDYLAASNFNGV</sequence>
<comment type="caution">
    <text evidence="1">The sequence shown here is derived from an EMBL/GenBank/DDBJ whole genome shotgun (WGS) entry which is preliminary data.</text>
</comment>
<dbReference type="EMBL" id="AJWZ01004231">
    <property type="protein sequence ID" value="EKC66011.1"/>
    <property type="molecule type" value="Genomic_DNA"/>
</dbReference>
<protein>
    <recommendedName>
        <fullName evidence="2">SusC/RagA family TonB-linked outer membrane protein</fullName>
    </recommendedName>
</protein>